<accession>A0AAV7GG38</accession>
<evidence type="ECO:0000256" key="1">
    <source>
        <dbReference type="SAM" id="Phobius"/>
    </source>
</evidence>
<feature type="transmembrane region" description="Helical" evidence="1">
    <location>
        <begin position="12"/>
        <end position="31"/>
    </location>
</feature>
<comment type="caution">
    <text evidence="2">The sequence shown here is derived from an EMBL/GenBank/DDBJ whole genome shotgun (WGS) entry which is preliminary data.</text>
</comment>
<dbReference type="EMBL" id="JAGFBR010000015">
    <property type="protein sequence ID" value="KAH0455031.1"/>
    <property type="molecule type" value="Genomic_DNA"/>
</dbReference>
<organism evidence="2 3">
    <name type="scientific">Dendrobium chrysotoxum</name>
    <name type="common">Orchid</name>
    <dbReference type="NCBI Taxonomy" id="161865"/>
    <lineage>
        <taxon>Eukaryota</taxon>
        <taxon>Viridiplantae</taxon>
        <taxon>Streptophyta</taxon>
        <taxon>Embryophyta</taxon>
        <taxon>Tracheophyta</taxon>
        <taxon>Spermatophyta</taxon>
        <taxon>Magnoliopsida</taxon>
        <taxon>Liliopsida</taxon>
        <taxon>Asparagales</taxon>
        <taxon>Orchidaceae</taxon>
        <taxon>Epidendroideae</taxon>
        <taxon>Malaxideae</taxon>
        <taxon>Dendrobiinae</taxon>
        <taxon>Dendrobium</taxon>
    </lineage>
</organism>
<dbReference type="AlphaFoldDB" id="A0AAV7GG38"/>
<keyword evidence="1" id="KW-0812">Transmembrane</keyword>
<gene>
    <name evidence="2" type="ORF">IEQ34_016955</name>
</gene>
<dbReference type="Proteomes" id="UP000775213">
    <property type="component" value="Unassembled WGS sequence"/>
</dbReference>
<protein>
    <submittedName>
        <fullName evidence="2">Uncharacterized protein</fullName>
    </submittedName>
</protein>
<evidence type="ECO:0000313" key="3">
    <source>
        <dbReference type="Proteomes" id="UP000775213"/>
    </source>
</evidence>
<keyword evidence="1" id="KW-1133">Transmembrane helix</keyword>
<sequence length="70" mass="8585">MWELFMGQKSYVYIHYETVIGVTLSHIIYLWDSKQHLHLVLESCDYEWRSLMEKYWLTEPSKRPCFIKIA</sequence>
<keyword evidence="3" id="KW-1185">Reference proteome</keyword>
<reference evidence="2 3" key="1">
    <citation type="journal article" date="2021" name="Hortic Res">
        <title>Chromosome-scale assembly of the Dendrobium chrysotoxum genome enhances the understanding of orchid evolution.</title>
        <authorList>
            <person name="Zhang Y."/>
            <person name="Zhang G.Q."/>
            <person name="Zhang D."/>
            <person name="Liu X.D."/>
            <person name="Xu X.Y."/>
            <person name="Sun W.H."/>
            <person name="Yu X."/>
            <person name="Zhu X."/>
            <person name="Wang Z.W."/>
            <person name="Zhao X."/>
            <person name="Zhong W.Y."/>
            <person name="Chen H."/>
            <person name="Yin W.L."/>
            <person name="Huang T."/>
            <person name="Niu S.C."/>
            <person name="Liu Z.J."/>
        </authorList>
    </citation>
    <scope>NUCLEOTIDE SEQUENCE [LARGE SCALE GENOMIC DNA]</scope>
    <source>
        <strain evidence="2">Lindl</strain>
    </source>
</reference>
<proteinExistence type="predicted"/>
<name>A0AAV7GG38_DENCH</name>
<evidence type="ECO:0000313" key="2">
    <source>
        <dbReference type="EMBL" id="KAH0455031.1"/>
    </source>
</evidence>
<keyword evidence="1" id="KW-0472">Membrane</keyword>